<evidence type="ECO:0000256" key="1">
    <source>
        <dbReference type="SAM" id="SignalP"/>
    </source>
</evidence>
<accession>A0A317ZFG4</accession>
<keyword evidence="4" id="KW-1185">Reference proteome</keyword>
<dbReference type="OrthoDB" id="176168at2"/>
<feature type="domain" description="3-keto-alpha-glucoside-1,2-lyase/3-keto-2-hydroxy-glucal hydratase" evidence="2">
    <location>
        <begin position="59"/>
        <end position="254"/>
    </location>
</feature>
<gene>
    <name evidence="3" type="ORF">DDZ13_07155</name>
</gene>
<dbReference type="AlphaFoldDB" id="A0A317ZFG4"/>
<evidence type="ECO:0000313" key="4">
    <source>
        <dbReference type="Proteomes" id="UP000247099"/>
    </source>
</evidence>
<keyword evidence="1" id="KW-0732">Signal</keyword>
<dbReference type="GO" id="GO:0016787">
    <property type="term" value="F:hydrolase activity"/>
    <property type="evidence" value="ECO:0007669"/>
    <property type="project" value="InterPro"/>
</dbReference>
<protein>
    <submittedName>
        <fullName evidence="3">DUF1080 domain-containing protein</fullName>
    </submittedName>
</protein>
<feature type="chain" id="PRO_5016245836" evidence="1">
    <location>
        <begin position="20"/>
        <end position="383"/>
    </location>
</feature>
<dbReference type="RefSeq" id="WP_110130757.1">
    <property type="nucleotide sequence ID" value="NZ_QHJQ01000004.1"/>
</dbReference>
<organism evidence="3 4">
    <name type="scientific">Coraliomargarita sinensis</name>
    <dbReference type="NCBI Taxonomy" id="2174842"/>
    <lineage>
        <taxon>Bacteria</taxon>
        <taxon>Pseudomonadati</taxon>
        <taxon>Verrucomicrobiota</taxon>
        <taxon>Opitutia</taxon>
        <taxon>Puniceicoccales</taxon>
        <taxon>Coraliomargaritaceae</taxon>
        <taxon>Coraliomargarita</taxon>
    </lineage>
</organism>
<dbReference type="Pfam" id="PF06439">
    <property type="entry name" value="3keto-disac_hyd"/>
    <property type="match status" value="1"/>
</dbReference>
<sequence>MKKILILLTLLAGFSALDAARFYGEPPDEHHPWAVHDMNRPQPPLVVPGDEYGDPPSDAIVLFEGKQSQENWKHLRPDDKRKNDWIFTDDYMQAVRGSGYIATKEEFGDCQLHVEWAAPEEVQGSGQGRGNSGVFLLNGMVEVQVLDNYRNPTYPDGSAGSVYGVMPPAANALRAPGEWQSYDIIFRRPIVRDGEVLDSGRLTVLVNGVVVQDSTPLEGGGGHKTRQDLDRVFPEKGSLRLQDHGNPVRFRNIWYRPLRPRPLDGGTDGRLSVEATMNKRTEIAASIRKDAQSMEGVDKALRLLESIVYLENKEARADANQLIQAYLEEFAVASADDAESYRGKMLELDRAFHYLKKYQFIDGDNKLLKKVDKICKEQGWKKR</sequence>
<dbReference type="InParanoid" id="A0A317ZFG4"/>
<comment type="caution">
    <text evidence="3">The sequence shown here is derived from an EMBL/GenBank/DDBJ whole genome shotgun (WGS) entry which is preliminary data.</text>
</comment>
<dbReference type="EMBL" id="QHJQ01000004">
    <property type="protein sequence ID" value="PXA04304.1"/>
    <property type="molecule type" value="Genomic_DNA"/>
</dbReference>
<reference evidence="3 4" key="1">
    <citation type="submission" date="2018-05" db="EMBL/GenBank/DDBJ databases">
        <title>Coraliomargarita sinensis sp. nov., isolated from a marine solar saltern.</title>
        <authorList>
            <person name="Zhou L.Y."/>
        </authorList>
    </citation>
    <scope>NUCLEOTIDE SEQUENCE [LARGE SCALE GENOMIC DNA]</scope>
    <source>
        <strain evidence="3 4">WN38</strain>
    </source>
</reference>
<name>A0A317ZFG4_9BACT</name>
<dbReference type="Proteomes" id="UP000247099">
    <property type="component" value="Unassembled WGS sequence"/>
</dbReference>
<dbReference type="Gene3D" id="2.60.120.560">
    <property type="entry name" value="Exo-inulinase, domain 1"/>
    <property type="match status" value="1"/>
</dbReference>
<evidence type="ECO:0000259" key="2">
    <source>
        <dbReference type="Pfam" id="PF06439"/>
    </source>
</evidence>
<proteinExistence type="predicted"/>
<evidence type="ECO:0000313" key="3">
    <source>
        <dbReference type="EMBL" id="PXA04304.1"/>
    </source>
</evidence>
<feature type="signal peptide" evidence="1">
    <location>
        <begin position="1"/>
        <end position="19"/>
    </location>
</feature>
<dbReference type="InterPro" id="IPR010496">
    <property type="entry name" value="AL/BT2_dom"/>
</dbReference>